<gene>
    <name evidence="1" type="ORF">EDD27_3905</name>
</gene>
<name>A0A438M6Q2_9ACTN</name>
<keyword evidence="2" id="KW-1185">Reference proteome</keyword>
<sequence length="103" mass="10825">MQPQPGVSAGVVQAHLVAELTGRPQADAVRRARSGFEGEALDGQARAAHIYEDPFAVRPAGAAVPVPRRDPVAIALGVGVQAMPASWVTFWFGVAWFRHGAAV</sequence>
<dbReference type="AlphaFoldDB" id="A0A438M6Q2"/>
<dbReference type="Proteomes" id="UP000284824">
    <property type="component" value="Unassembled WGS sequence"/>
</dbReference>
<organism evidence="1 2">
    <name type="scientific">Nonomuraea polychroma</name>
    <dbReference type="NCBI Taxonomy" id="46176"/>
    <lineage>
        <taxon>Bacteria</taxon>
        <taxon>Bacillati</taxon>
        <taxon>Actinomycetota</taxon>
        <taxon>Actinomycetes</taxon>
        <taxon>Streptosporangiales</taxon>
        <taxon>Streptosporangiaceae</taxon>
        <taxon>Nonomuraea</taxon>
    </lineage>
</organism>
<accession>A0A438M6Q2</accession>
<evidence type="ECO:0000313" key="2">
    <source>
        <dbReference type="Proteomes" id="UP000284824"/>
    </source>
</evidence>
<comment type="caution">
    <text evidence="1">The sequence shown here is derived from an EMBL/GenBank/DDBJ whole genome shotgun (WGS) entry which is preliminary data.</text>
</comment>
<evidence type="ECO:0000313" key="1">
    <source>
        <dbReference type="EMBL" id="RVX41380.1"/>
    </source>
</evidence>
<reference evidence="1 2" key="1">
    <citation type="submission" date="2019-01" db="EMBL/GenBank/DDBJ databases">
        <title>Sequencing the genomes of 1000 actinobacteria strains.</title>
        <authorList>
            <person name="Klenk H.-P."/>
        </authorList>
    </citation>
    <scope>NUCLEOTIDE SEQUENCE [LARGE SCALE GENOMIC DNA]</scope>
    <source>
        <strain evidence="1 2">DSM 43925</strain>
    </source>
</reference>
<dbReference type="EMBL" id="SAUN01000001">
    <property type="protein sequence ID" value="RVX41380.1"/>
    <property type="molecule type" value="Genomic_DNA"/>
</dbReference>
<proteinExistence type="predicted"/>
<protein>
    <submittedName>
        <fullName evidence="1">Uncharacterized protein</fullName>
    </submittedName>
</protein>